<reference evidence="2 3" key="1">
    <citation type="submission" date="2021-08" db="EMBL/GenBank/DDBJ databases">
        <title>Streptomyces sp. PTM05 isolated from lichen.</title>
        <authorList>
            <person name="Somphong A."/>
            <person name="Phongsopitanun W."/>
            <person name="Tanasupawat S."/>
        </authorList>
    </citation>
    <scope>NUCLEOTIDE SEQUENCE [LARGE SCALE GENOMIC DNA]</scope>
    <source>
        <strain evidence="2 3">Ptm05</strain>
    </source>
</reference>
<evidence type="ECO:0000313" key="3">
    <source>
        <dbReference type="Proteomes" id="UP001198565"/>
    </source>
</evidence>
<keyword evidence="3" id="KW-1185">Reference proteome</keyword>
<evidence type="ECO:0000313" key="2">
    <source>
        <dbReference type="EMBL" id="MBY8884461.1"/>
    </source>
</evidence>
<name>A0ABS7QNW4_9ACTN</name>
<dbReference type="RefSeq" id="WP_222974878.1">
    <property type="nucleotide sequence ID" value="NZ_JAINVZ010000003.1"/>
</dbReference>
<proteinExistence type="predicted"/>
<dbReference type="InterPro" id="IPR001466">
    <property type="entry name" value="Beta-lactam-related"/>
</dbReference>
<dbReference type="Proteomes" id="UP001198565">
    <property type="component" value="Unassembled WGS sequence"/>
</dbReference>
<dbReference type="Pfam" id="PF00144">
    <property type="entry name" value="Beta-lactamase"/>
    <property type="match status" value="1"/>
</dbReference>
<accession>A0ABS7QNW4</accession>
<dbReference type="PANTHER" id="PTHR46825:SF9">
    <property type="entry name" value="BETA-LACTAMASE-RELATED DOMAIN-CONTAINING PROTEIN"/>
    <property type="match status" value="1"/>
</dbReference>
<gene>
    <name evidence="2" type="ORF">K7472_06335</name>
</gene>
<protein>
    <submittedName>
        <fullName evidence="2">Beta-lactamase family protein</fullName>
    </submittedName>
</protein>
<dbReference type="SUPFAM" id="SSF56601">
    <property type="entry name" value="beta-lactamase/transpeptidase-like"/>
    <property type="match status" value="1"/>
</dbReference>
<evidence type="ECO:0000259" key="1">
    <source>
        <dbReference type="Pfam" id="PF00144"/>
    </source>
</evidence>
<dbReference type="InterPro" id="IPR012338">
    <property type="entry name" value="Beta-lactam/transpept-like"/>
</dbReference>
<sequence length="341" mass="36874">MQSFVEFSGSICVAHGTEIVMETAAGTADLGTGAACSSGTRFQIASVSKQFTAAAAMLLVEEEKLDLHAPIASWLDGRWPRWSELTLHQLLSHTSGLGHWWVLPDYDISDPDGAQDLLERFSILPLRSTPGTQWEYSSPGYLLTAWILEQASGLRYADFLTSRLLRPLGMDATHGSTIPRDPVARGYRGRRRVDVPSFAALPGAGDIWATAADLVRYTTAFNAGRVVAASSRDMMTTIHASALGGWGTDSLVAAEGCGYGYLLGTLAGQPMRFHPGDNPGYQAFLGWLPQSDLTIAILSNQETTDIADVLRHVLSHPRVAMAKQPCRSSPWPFGGDRLSEP</sequence>
<dbReference type="PANTHER" id="PTHR46825">
    <property type="entry name" value="D-ALANYL-D-ALANINE-CARBOXYPEPTIDASE/ENDOPEPTIDASE AMPH"/>
    <property type="match status" value="1"/>
</dbReference>
<dbReference type="Gene3D" id="3.40.710.10">
    <property type="entry name" value="DD-peptidase/beta-lactamase superfamily"/>
    <property type="match status" value="1"/>
</dbReference>
<comment type="caution">
    <text evidence="2">The sequence shown here is derived from an EMBL/GenBank/DDBJ whole genome shotgun (WGS) entry which is preliminary data.</text>
</comment>
<dbReference type="InterPro" id="IPR050491">
    <property type="entry name" value="AmpC-like"/>
</dbReference>
<dbReference type="EMBL" id="JAINVZ010000003">
    <property type="protein sequence ID" value="MBY8884461.1"/>
    <property type="molecule type" value="Genomic_DNA"/>
</dbReference>
<organism evidence="2 3">
    <name type="scientific">Streptantibioticus parmotrematis</name>
    <dbReference type="NCBI Taxonomy" id="2873249"/>
    <lineage>
        <taxon>Bacteria</taxon>
        <taxon>Bacillati</taxon>
        <taxon>Actinomycetota</taxon>
        <taxon>Actinomycetes</taxon>
        <taxon>Kitasatosporales</taxon>
        <taxon>Streptomycetaceae</taxon>
        <taxon>Streptantibioticus</taxon>
    </lineage>
</organism>
<feature type="domain" description="Beta-lactamase-related" evidence="1">
    <location>
        <begin position="8"/>
        <end position="304"/>
    </location>
</feature>